<comment type="caution">
    <text evidence="1">The sequence shown here is derived from an EMBL/GenBank/DDBJ whole genome shotgun (WGS) entry which is preliminary data.</text>
</comment>
<reference evidence="2" key="1">
    <citation type="submission" date="2023-07" db="EMBL/GenBank/DDBJ databases">
        <title>30 novel species of actinomycetes from the DSMZ collection.</title>
        <authorList>
            <person name="Nouioui I."/>
        </authorList>
    </citation>
    <scope>NUCLEOTIDE SEQUENCE [LARGE SCALE GENOMIC DNA]</scope>
    <source>
        <strain evidence="2">DSM 44938</strain>
    </source>
</reference>
<evidence type="ECO:0000313" key="1">
    <source>
        <dbReference type="EMBL" id="MDT0346580.1"/>
    </source>
</evidence>
<organism evidence="1 2">
    <name type="scientific">Streptomyces litchfieldiae</name>
    <dbReference type="NCBI Taxonomy" id="3075543"/>
    <lineage>
        <taxon>Bacteria</taxon>
        <taxon>Bacillati</taxon>
        <taxon>Actinomycetota</taxon>
        <taxon>Actinomycetes</taxon>
        <taxon>Kitasatosporales</taxon>
        <taxon>Streptomycetaceae</taxon>
        <taxon>Streptomyces</taxon>
    </lineage>
</organism>
<gene>
    <name evidence="1" type="ORF">RM590_28940</name>
</gene>
<proteinExistence type="predicted"/>
<accession>A0ABU2MY52</accession>
<keyword evidence="2" id="KW-1185">Reference proteome</keyword>
<evidence type="ECO:0000313" key="2">
    <source>
        <dbReference type="Proteomes" id="UP001183246"/>
    </source>
</evidence>
<sequence>MPLLFLNERSCGTGCAPALADRAMTELARAVLAAVRADRAGTVLVSKDPITGLQIAEGYPIGKWHGNPRNRDAWRRMLQMQSKAPFKMAFPDGADFLDVEYRHRGETVEGLGAAHLLEGLGVSLPVEPRWDAARLLLEREQLVEDESGESGFAISQVDIRHASSEAHVDEHLSWIGDQLRALRKDGLDEVRTGAELWKRRTAFFPRLQFLPRVEHDLGGLSADWIRSVCLRLAELDDTVTTWDPAAHPIAPKWRSYVRQEFESRRRLCWFTDLDGVDRLFDWHADIYFKKGRLHFRLVPEERTLRVAYVGGKRGV</sequence>
<dbReference type="Proteomes" id="UP001183246">
    <property type="component" value="Unassembled WGS sequence"/>
</dbReference>
<dbReference type="EMBL" id="JAVREL010000022">
    <property type="protein sequence ID" value="MDT0346580.1"/>
    <property type="molecule type" value="Genomic_DNA"/>
</dbReference>
<dbReference type="RefSeq" id="WP_311707707.1">
    <property type="nucleotide sequence ID" value="NZ_JAVREL010000022.1"/>
</dbReference>
<name>A0ABU2MY52_9ACTN</name>
<protein>
    <submittedName>
        <fullName evidence="1">Uncharacterized protein</fullName>
    </submittedName>
</protein>